<keyword evidence="2" id="KW-1133">Transmembrane helix</keyword>
<accession>A0ABS6YYP9</accession>
<evidence type="ECO:0000313" key="5">
    <source>
        <dbReference type="Proteomes" id="UP000812013"/>
    </source>
</evidence>
<sequence>MTLPRPAVYAAAACALTSAAAAVSFVRGSWVGIVWVLLAGLTSNLAWYATRRRPGVRGIGRRRPAAGPDPAPSPSACGSGGACGGCTQKIC</sequence>
<keyword evidence="2" id="KW-0812">Transmembrane</keyword>
<feature type="signal peptide" evidence="3">
    <location>
        <begin position="1"/>
        <end position="21"/>
    </location>
</feature>
<evidence type="ECO:0008006" key="6">
    <source>
        <dbReference type="Google" id="ProtNLM"/>
    </source>
</evidence>
<evidence type="ECO:0000256" key="2">
    <source>
        <dbReference type="SAM" id="Phobius"/>
    </source>
</evidence>
<dbReference type="EMBL" id="WTFF01000005">
    <property type="protein sequence ID" value="MBW5480615.1"/>
    <property type="molecule type" value="Genomic_DNA"/>
</dbReference>
<feature type="transmembrane region" description="Helical" evidence="2">
    <location>
        <begin position="32"/>
        <end position="49"/>
    </location>
</feature>
<protein>
    <recommendedName>
        <fullName evidence="6">Secreted protein</fullName>
    </recommendedName>
</protein>
<name>A0ABS6YYP9_9ACTN</name>
<gene>
    <name evidence="4" type="ORF">GPJ59_01525</name>
</gene>
<comment type="caution">
    <text evidence="4">The sequence shown here is derived from an EMBL/GenBank/DDBJ whole genome shotgun (WGS) entry which is preliminary data.</text>
</comment>
<keyword evidence="2" id="KW-0472">Membrane</keyword>
<keyword evidence="3" id="KW-0732">Signal</keyword>
<keyword evidence="5" id="KW-1185">Reference proteome</keyword>
<feature type="chain" id="PRO_5046859062" description="Secreted protein" evidence="3">
    <location>
        <begin position="22"/>
        <end position="91"/>
    </location>
</feature>
<evidence type="ECO:0000256" key="3">
    <source>
        <dbReference type="SAM" id="SignalP"/>
    </source>
</evidence>
<dbReference type="Proteomes" id="UP000812013">
    <property type="component" value="Unassembled WGS sequence"/>
</dbReference>
<reference evidence="4 5" key="1">
    <citation type="submission" date="2019-12" db="EMBL/GenBank/DDBJ databases">
        <title>Genome sequence of Streptomyces bambusae.</title>
        <authorList>
            <person name="Bansal K."/>
            <person name="Choksket S."/>
            <person name="Korpole S."/>
            <person name="Patil P.B."/>
        </authorList>
    </citation>
    <scope>NUCLEOTIDE SEQUENCE [LARGE SCALE GENOMIC DNA]</scope>
    <source>
        <strain evidence="4 5">SK60</strain>
    </source>
</reference>
<evidence type="ECO:0000256" key="1">
    <source>
        <dbReference type="SAM" id="MobiDB-lite"/>
    </source>
</evidence>
<dbReference type="RefSeq" id="WP_219664526.1">
    <property type="nucleotide sequence ID" value="NZ_WTFF01000005.1"/>
</dbReference>
<organism evidence="4 5">
    <name type="scientific">Streptomyces bambusae</name>
    <dbReference type="NCBI Taxonomy" id="1550616"/>
    <lineage>
        <taxon>Bacteria</taxon>
        <taxon>Bacillati</taxon>
        <taxon>Actinomycetota</taxon>
        <taxon>Actinomycetes</taxon>
        <taxon>Kitasatosporales</taxon>
        <taxon>Streptomycetaceae</taxon>
        <taxon>Streptomyces</taxon>
    </lineage>
</organism>
<evidence type="ECO:0000313" key="4">
    <source>
        <dbReference type="EMBL" id="MBW5480615.1"/>
    </source>
</evidence>
<proteinExistence type="predicted"/>
<feature type="region of interest" description="Disordered" evidence="1">
    <location>
        <begin position="58"/>
        <end position="83"/>
    </location>
</feature>